<name>X1IR11_9ZZZZ</name>
<proteinExistence type="predicted"/>
<feature type="non-terminal residue" evidence="1">
    <location>
        <position position="1"/>
    </location>
</feature>
<dbReference type="SUPFAM" id="SSF89392">
    <property type="entry name" value="Prokaryotic lipoproteins and lipoprotein localization factors"/>
    <property type="match status" value="1"/>
</dbReference>
<dbReference type="InterPro" id="IPR029046">
    <property type="entry name" value="LolA/LolB/LppX"/>
</dbReference>
<protein>
    <submittedName>
        <fullName evidence="1">Uncharacterized protein</fullName>
    </submittedName>
</protein>
<organism evidence="1">
    <name type="scientific">marine sediment metagenome</name>
    <dbReference type="NCBI Taxonomy" id="412755"/>
    <lineage>
        <taxon>unclassified sequences</taxon>
        <taxon>metagenomes</taxon>
        <taxon>ecological metagenomes</taxon>
    </lineage>
</organism>
<dbReference type="Gene3D" id="2.50.20.10">
    <property type="entry name" value="Lipoprotein localisation LolA/LolB/LppX"/>
    <property type="match status" value="1"/>
</dbReference>
<reference evidence="1" key="1">
    <citation type="journal article" date="2014" name="Front. Microbiol.">
        <title>High frequency of phylogenetically diverse reductive dehalogenase-homologous genes in deep subseafloor sedimentary metagenomes.</title>
        <authorList>
            <person name="Kawai M."/>
            <person name="Futagami T."/>
            <person name="Toyoda A."/>
            <person name="Takaki Y."/>
            <person name="Nishi S."/>
            <person name="Hori S."/>
            <person name="Arai W."/>
            <person name="Tsubouchi T."/>
            <person name="Morono Y."/>
            <person name="Uchiyama I."/>
            <person name="Ito T."/>
            <person name="Fujiyama A."/>
            <person name="Inagaki F."/>
            <person name="Takami H."/>
        </authorList>
    </citation>
    <scope>NUCLEOTIDE SEQUENCE</scope>
    <source>
        <strain evidence="1">Expedition CK06-06</strain>
    </source>
</reference>
<dbReference type="EMBL" id="BARU01037136">
    <property type="protein sequence ID" value="GAH84901.1"/>
    <property type="molecule type" value="Genomic_DNA"/>
</dbReference>
<evidence type="ECO:0000313" key="1">
    <source>
        <dbReference type="EMBL" id="GAH84901.1"/>
    </source>
</evidence>
<comment type="caution">
    <text evidence="1">The sequence shown here is derived from an EMBL/GenBank/DDBJ whole genome shotgun (WGS) entry which is preliminary data.</text>
</comment>
<sequence>YTHIDFWIDKKLGLPAKIVAASTEQDIYQIKLLKPKVNKKLDKKVFDFKIPRGFGKPEIIPLKKKTK</sequence>
<accession>X1IR11</accession>
<dbReference type="AlphaFoldDB" id="X1IR11"/>
<gene>
    <name evidence="1" type="ORF">S03H2_57912</name>
</gene>